<keyword evidence="1" id="KW-1133">Transmembrane helix</keyword>
<dbReference type="RefSeq" id="WP_289402175.1">
    <property type="nucleotide sequence ID" value="NZ_JAQIBC010000006.1"/>
</dbReference>
<name>A0ABT7QT47_9BACT</name>
<feature type="transmembrane region" description="Helical" evidence="1">
    <location>
        <begin position="141"/>
        <end position="162"/>
    </location>
</feature>
<feature type="transmembrane region" description="Helical" evidence="1">
    <location>
        <begin position="198"/>
        <end position="217"/>
    </location>
</feature>
<dbReference type="Proteomes" id="UP001169066">
    <property type="component" value="Unassembled WGS sequence"/>
</dbReference>
<evidence type="ECO:0000313" key="3">
    <source>
        <dbReference type="Proteomes" id="UP001169066"/>
    </source>
</evidence>
<keyword evidence="1" id="KW-0812">Transmembrane</keyword>
<sequence>MSEQKNVEENMIPNDEDEALEVREGMIVEKESVEAPIEPSPFSGKTTKYSKAKSLIKKAKNIVDNTSKRIDACRRMYESNLKAYEEARSALQQGGFDASVSLLKQLKYQDLCEEEEKPVVVFSTQEEWKPFRLKDISSGRITGLFYALLGGITTAVGMVYIATEKLEMILDVRKVPPENQIESVLAWFSTIIGVQEDVAIGTGVLGLIVLLPMIFIYKIRMSLKARSNLHLAVKQFVEAELYAVQKDDCKEKMETIDTHVQDIIGTLKAYQILLNEQKGKLQRILYFEGEKEKGAMYHEKSLVEIEDTKGLIESISGVLNVPIVVDEKITDESILALQNAKDKLYTFIKRF</sequence>
<accession>A0ABT7QT47</accession>
<reference evidence="2" key="1">
    <citation type="submission" date="2023-01" db="EMBL/GenBank/DDBJ databases">
        <title>Sulfurovum sp. XTW-4 genome assembly.</title>
        <authorList>
            <person name="Wang J."/>
        </authorList>
    </citation>
    <scope>NUCLEOTIDE SEQUENCE</scope>
    <source>
        <strain evidence="2">XTW-4</strain>
    </source>
</reference>
<gene>
    <name evidence="2" type="ORF">PF327_08625</name>
</gene>
<comment type="caution">
    <text evidence="2">The sequence shown here is derived from an EMBL/GenBank/DDBJ whole genome shotgun (WGS) entry which is preliminary data.</text>
</comment>
<organism evidence="2 3">
    <name type="scientific">Sulfurovum xiamenensis</name>
    <dbReference type="NCBI Taxonomy" id="3019066"/>
    <lineage>
        <taxon>Bacteria</taxon>
        <taxon>Pseudomonadati</taxon>
        <taxon>Campylobacterota</taxon>
        <taxon>Epsilonproteobacteria</taxon>
        <taxon>Campylobacterales</taxon>
        <taxon>Sulfurovaceae</taxon>
        <taxon>Sulfurovum</taxon>
    </lineage>
</organism>
<protein>
    <submittedName>
        <fullName evidence="2">Uncharacterized protein</fullName>
    </submittedName>
</protein>
<dbReference type="EMBL" id="JAQIBC010000006">
    <property type="protein sequence ID" value="MDM5264256.1"/>
    <property type="molecule type" value="Genomic_DNA"/>
</dbReference>
<evidence type="ECO:0000256" key="1">
    <source>
        <dbReference type="SAM" id="Phobius"/>
    </source>
</evidence>
<evidence type="ECO:0000313" key="2">
    <source>
        <dbReference type="EMBL" id="MDM5264256.1"/>
    </source>
</evidence>
<keyword evidence="1" id="KW-0472">Membrane</keyword>
<keyword evidence="3" id="KW-1185">Reference proteome</keyword>
<proteinExistence type="predicted"/>